<dbReference type="InterPro" id="IPR008271">
    <property type="entry name" value="Ser/Thr_kinase_AS"/>
</dbReference>
<dbReference type="InterPro" id="IPR001245">
    <property type="entry name" value="Ser-Thr/Tyr_kinase_cat_dom"/>
</dbReference>
<dbReference type="InterPro" id="IPR002902">
    <property type="entry name" value="GNK2"/>
</dbReference>
<evidence type="ECO:0000256" key="4">
    <source>
        <dbReference type="ARBA" id="ARBA00022692"/>
    </source>
</evidence>
<dbReference type="InterPro" id="IPR011009">
    <property type="entry name" value="Kinase-like_dom_sf"/>
</dbReference>
<evidence type="ECO:0000259" key="16">
    <source>
        <dbReference type="PROSITE" id="PS50011"/>
    </source>
</evidence>
<gene>
    <name evidence="18" type="ORF">U9M48_004963</name>
</gene>
<evidence type="ECO:0000256" key="8">
    <source>
        <dbReference type="ARBA" id="ARBA00022777"/>
    </source>
</evidence>
<feature type="domain" description="Gnk2-homologous" evidence="17">
    <location>
        <begin position="32"/>
        <end position="136"/>
    </location>
</feature>
<dbReference type="InterPro" id="IPR038408">
    <property type="entry name" value="GNK2_sf"/>
</dbReference>
<dbReference type="PANTHER" id="PTHR27002">
    <property type="entry name" value="RECEPTOR-LIKE SERINE/THREONINE-PROTEIN KINASE SD1-8"/>
    <property type="match status" value="1"/>
</dbReference>
<dbReference type="SMART" id="SM00220">
    <property type="entry name" value="S_TKc"/>
    <property type="match status" value="1"/>
</dbReference>
<comment type="subcellular location">
    <subcellularLocation>
        <location evidence="1">Membrane</location>
        <topology evidence="1">Single-pass membrane protein</topology>
    </subcellularLocation>
</comment>
<dbReference type="PROSITE" id="PS51473">
    <property type="entry name" value="GNK2"/>
    <property type="match status" value="2"/>
</dbReference>
<dbReference type="GO" id="GO:0005524">
    <property type="term" value="F:ATP binding"/>
    <property type="evidence" value="ECO:0007669"/>
    <property type="project" value="UniProtKB-KW"/>
</dbReference>
<evidence type="ECO:0008006" key="20">
    <source>
        <dbReference type="Google" id="ProtNLM"/>
    </source>
</evidence>
<evidence type="ECO:0000256" key="9">
    <source>
        <dbReference type="ARBA" id="ARBA00022840"/>
    </source>
</evidence>
<dbReference type="PROSITE" id="PS00108">
    <property type="entry name" value="PROTEIN_KINASE_ST"/>
    <property type="match status" value="1"/>
</dbReference>
<dbReference type="InterPro" id="IPR000719">
    <property type="entry name" value="Prot_kinase_dom"/>
</dbReference>
<dbReference type="Pfam" id="PF07714">
    <property type="entry name" value="PK_Tyr_Ser-Thr"/>
    <property type="match status" value="1"/>
</dbReference>
<evidence type="ECO:0000259" key="17">
    <source>
        <dbReference type="PROSITE" id="PS51473"/>
    </source>
</evidence>
<evidence type="ECO:0000256" key="2">
    <source>
        <dbReference type="ARBA" id="ARBA00022527"/>
    </source>
</evidence>
<evidence type="ECO:0000313" key="18">
    <source>
        <dbReference type="EMBL" id="WVZ54105.1"/>
    </source>
</evidence>
<dbReference type="Gene3D" id="1.10.510.10">
    <property type="entry name" value="Transferase(Phosphotransferase) domain 1"/>
    <property type="match status" value="1"/>
</dbReference>
<dbReference type="CDD" id="cd23509">
    <property type="entry name" value="Gnk2-like"/>
    <property type="match status" value="2"/>
</dbReference>
<keyword evidence="5 15" id="KW-0732">Signal</keyword>
<accession>A0AAQ3SL67</accession>
<keyword evidence="7" id="KW-0547">Nucleotide-binding</keyword>
<evidence type="ECO:0000256" key="13">
    <source>
        <dbReference type="ARBA" id="ARBA00023180"/>
    </source>
</evidence>
<dbReference type="EMBL" id="CP144745">
    <property type="protein sequence ID" value="WVZ54105.1"/>
    <property type="molecule type" value="Genomic_DNA"/>
</dbReference>
<evidence type="ECO:0000256" key="6">
    <source>
        <dbReference type="ARBA" id="ARBA00022737"/>
    </source>
</evidence>
<keyword evidence="12" id="KW-1015">Disulfide bond</keyword>
<evidence type="ECO:0000256" key="10">
    <source>
        <dbReference type="ARBA" id="ARBA00022989"/>
    </source>
</evidence>
<proteinExistence type="predicted"/>
<dbReference type="Proteomes" id="UP001341281">
    <property type="component" value="Chromosome 01"/>
</dbReference>
<evidence type="ECO:0000256" key="15">
    <source>
        <dbReference type="SAM" id="SignalP"/>
    </source>
</evidence>
<feature type="signal peptide" evidence="15">
    <location>
        <begin position="1"/>
        <end position="31"/>
    </location>
</feature>
<dbReference type="GO" id="GO:0004674">
    <property type="term" value="F:protein serine/threonine kinase activity"/>
    <property type="evidence" value="ECO:0007669"/>
    <property type="project" value="UniProtKB-KW"/>
</dbReference>
<evidence type="ECO:0000256" key="7">
    <source>
        <dbReference type="ARBA" id="ARBA00022741"/>
    </source>
</evidence>
<keyword evidence="6" id="KW-0677">Repeat</keyword>
<dbReference type="AlphaFoldDB" id="A0AAQ3SL67"/>
<name>A0AAQ3SL67_PASNO</name>
<evidence type="ECO:0000256" key="5">
    <source>
        <dbReference type="ARBA" id="ARBA00022729"/>
    </source>
</evidence>
<keyword evidence="2" id="KW-0723">Serine/threonine-protein kinase</keyword>
<evidence type="ECO:0000256" key="11">
    <source>
        <dbReference type="ARBA" id="ARBA00023136"/>
    </source>
</evidence>
<feature type="chain" id="PRO_5043039202" description="Cysteine-rich receptor-like protein kinase 10" evidence="15">
    <location>
        <begin position="32"/>
        <end position="689"/>
    </location>
</feature>
<protein>
    <recommendedName>
        <fullName evidence="20">Cysteine-rich receptor-like protein kinase 10</fullName>
    </recommendedName>
</protein>
<dbReference type="FunFam" id="3.30.200.20:FF:000142">
    <property type="entry name" value="Cysteine-rich receptor-like protein kinase 10"/>
    <property type="match status" value="1"/>
</dbReference>
<dbReference type="PANTHER" id="PTHR27002:SF931">
    <property type="entry name" value="CYSTEINE-RICH RECEPTOR-LIKE PROTEIN KINASE 10"/>
    <property type="match status" value="1"/>
</dbReference>
<sequence>MGRVPLLTGWNISPIMMVIILLTLLFTPIAAQPWRICGDAATNYTTNSTFHTNLEVLSTKLTDNASRNPSHLATASVGAAPDTVYGLALCRGDVNATVCSACVATAARGAQQLCPFSVDATVFYPACRLRFSNKNFLHPDDYSQIVDGVVNTMNTTDTTNTEPLLPGWDPGNAESIASITQIIRAMLKETAWQAAYNSGALMFATGRMDVGGGFPPLYSMAQCVPSLTHRDCSSCLQVIGFMATDNFAGRQGGRLLALWCNLRFETAQFYSDHPMVTIESPVKAIVQPASRPVHGSKNKWGIIKVLVPLLAAIVVLVISFTLIRQRCIKGKGSQHKAKMNVKEDEAIVWGLDERSSGFMVYDFSQILDATANFSEENKLGQGGFGPVYKGRLSDGLEIAVKRLASHSGQGVTQFKNEVQLIAKLQHTNLVRLLGCCSQEEEKILIYEYLPNKSLDFFIFDETRRALLCWSRRLAIIEGIAQGLLYLHKHSRLRVIHRDLKASNILLDCEMNPKISDFGLARIFSKNEMELNTERIVGTYGYMAPEYASEGLFSIKSDVFSFGVLTLEIVSGKRSSGLHQHGEFINLLGHAWQLWKDGRWLEVVDSSLAVEDHTLEIMRCINVALLCVQENAAHRPNMSDVVAMLSSESMMLLEPKEPAYFYIRVTEEDTSVATEPSCLTDMTMSALHGR</sequence>
<organism evidence="18 19">
    <name type="scientific">Paspalum notatum var. saurae</name>
    <dbReference type="NCBI Taxonomy" id="547442"/>
    <lineage>
        <taxon>Eukaryota</taxon>
        <taxon>Viridiplantae</taxon>
        <taxon>Streptophyta</taxon>
        <taxon>Embryophyta</taxon>
        <taxon>Tracheophyta</taxon>
        <taxon>Spermatophyta</taxon>
        <taxon>Magnoliopsida</taxon>
        <taxon>Liliopsida</taxon>
        <taxon>Poales</taxon>
        <taxon>Poaceae</taxon>
        <taxon>PACMAD clade</taxon>
        <taxon>Panicoideae</taxon>
        <taxon>Andropogonodae</taxon>
        <taxon>Paspaleae</taxon>
        <taxon>Paspalinae</taxon>
        <taxon>Paspalum</taxon>
    </lineage>
</organism>
<keyword evidence="10 14" id="KW-1133">Transmembrane helix</keyword>
<feature type="domain" description="Protein kinase" evidence="16">
    <location>
        <begin position="373"/>
        <end position="650"/>
    </location>
</feature>
<feature type="transmembrane region" description="Helical" evidence="14">
    <location>
        <begin position="300"/>
        <end position="323"/>
    </location>
</feature>
<dbReference type="CDD" id="cd14066">
    <property type="entry name" value="STKc_IRAK"/>
    <property type="match status" value="1"/>
</dbReference>
<dbReference type="SUPFAM" id="SSF56112">
    <property type="entry name" value="Protein kinase-like (PK-like)"/>
    <property type="match status" value="1"/>
</dbReference>
<keyword evidence="4 14" id="KW-0812">Transmembrane</keyword>
<dbReference type="Gene3D" id="3.30.200.20">
    <property type="entry name" value="Phosphorylase Kinase, domain 1"/>
    <property type="match status" value="1"/>
</dbReference>
<evidence type="ECO:0000256" key="14">
    <source>
        <dbReference type="SAM" id="Phobius"/>
    </source>
</evidence>
<keyword evidence="11 14" id="KW-0472">Membrane</keyword>
<dbReference type="Pfam" id="PF01657">
    <property type="entry name" value="Stress-antifung"/>
    <property type="match status" value="2"/>
</dbReference>
<keyword evidence="19" id="KW-1185">Reference proteome</keyword>
<feature type="domain" description="Gnk2-homologous" evidence="17">
    <location>
        <begin position="161"/>
        <end position="269"/>
    </location>
</feature>
<evidence type="ECO:0000256" key="3">
    <source>
        <dbReference type="ARBA" id="ARBA00022679"/>
    </source>
</evidence>
<keyword evidence="8" id="KW-0418">Kinase</keyword>
<dbReference type="FunFam" id="1.10.510.10:FF:000060">
    <property type="entry name" value="G-type lectin S-receptor-like serine/threonine-protein kinase"/>
    <property type="match status" value="1"/>
</dbReference>
<reference evidence="18 19" key="1">
    <citation type="submission" date="2024-02" db="EMBL/GenBank/DDBJ databases">
        <title>High-quality chromosome-scale genome assembly of Pensacola bahiagrass (Paspalum notatum Flugge var. saurae).</title>
        <authorList>
            <person name="Vega J.M."/>
            <person name="Podio M."/>
            <person name="Orjuela J."/>
            <person name="Siena L.A."/>
            <person name="Pessino S.C."/>
            <person name="Combes M.C."/>
            <person name="Mariac C."/>
            <person name="Albertini E."/>
            <person name="Pupilli F."/>
            <person name="Ortiz J.P.A."/>
            <person name="Leblanc O."/>
        </authorList>
    </citation>
    <scope>NUCLEOTIDE SEQUENCE [LARGE SCALE GENOMIC DNA]</scope>
    <source>
        <strain evidence="18">R1</strain>
        <tissue evidence="18">Leaf</tissue>
    </source>
</reference>
<evidence type="ECO:0000256" key="1">
    <source>
        <dbReference type="ARBA" id="ARBA00004167"/>
    </source>
</evidence>
<keyword evidence="3" id="KW-0808">Transferase</keyword>
<evidence type="ECO:0000313" key="19">
    <source>
        <dbReference type="Proteomes" id="UP001341281"/>
    </source>
</evidence>
<dbReference type="Gene3D" id="3.30.430.20">
    <property type="entry name" value="Gnk2 domain, C-X8-C-X2-C motif"/>
    <property type="match status" value="2"/>
</dbReference>
<evidence type="ECO:0000256" key="12">
    <source>
        <dbReference type="ARBA" id="ARBA00023157"/>
    </source>
</evidence>
<keyword evidence="9" id="KW-0067">ATP-binding</keyword>
<dbReference type="GO" id="GO:0005886">
    <property type="term" value="C:plasma membrane"/>
    <property type="evidence" value="ECO:0007669"/>
    <property type="project" value="TreeGrafter"/>
</dbReference>
<keyword evidence="13" id="KW-0325">Glycoprotein</keyword>
<dbReference type="PROSITE" id="PS50011">
    <property type="entry name" value="PROTEIN_KINASE_DOM"/>
    <property type="match status" value="1"/>
</dbReference>